<gene>
    <name evidence="2" type="ORF">FLM9_1401</name>
</gene>
<dbReference type="InterPro" id="IPR000182">
    <property type="entry name" value="GNAT_dom"/>
</dbReference>
<dbReference type="AlphaFoldDB" id="A0A161KFR9"/>
<dbReference type="EMBL" id="FITM01000150">
    <property type="protein sequence ID" value="CZB21190.1"/>
    <property type="molecule type" value="Genomic_DNA"/>
</dbReference>
<dbReference type="PANTHER" id="PTHR43138:SF1">
    <property type="entry name" value="N-ACETYLTRANSFERASE ACA1"/>
    <property type="match status" value="1"/>
</dbReference>
<dbReference type="OrthoDB" id="948250at2"/>
<dbReference type="Proteomes" id="UP000182631">
    <property type="component" value="Unassembled WGS sequence"/>
</dbReference>
<organism evidence="2 3">
    <name type="scientific">Candidatus Synechococcus spongiarum</name>
    <dbReference type="NCBI Taxonomy" id="431041"/>
    <lineage>
        <taxon>Bacteria</taxon>
        <taxon>Bacillati</taxon>
        <taxon>Cyanobacteriota</taxon>
        <taxon>Cyanophyceae</taxon>
        <taxon>Synechococcales</taxon>
        <taxon>Synechococcaceae</taxon>
        <taxon>Synechococcus</taxon>
    </lineage>
</organism>
<feature type="domain" description="N-acetyltransferase" evidence="1">
    <location>
        <begin position="2"/>
        <end position="163"/>
    </location>
</feature>
<dbReference type="InterPro" id="IPR052742">
    <property type="entry name" value="Mito_N-acetyltransferase"/>
</dbReference>
<dbReference type="GO" id="GO:0016747">
    <property type="term" value="F:acyltransferase activity, transferring groups other than amino-acyl groups"/>
    <property type="evidence" value="ECO:0007669"/>
    <property type="project" value="InterPro"/>
</dbReference>
<evidence type="ECO:0000313" key="3">
    <source>
        <dbReference type="Proteomes" id="UP000182631"/>
    </source>
</evidence>
<dbReference type="PROSITE" id="PS51186">
    <property type="entry name" value="GNAT"/>
    <property type="match status" value="1"/>
</dbReference>
<name>A0A161KFR9_9SYNE</name>
<evidence type="ECO:0000259" key="1">
    <source>
        <dbReference type="PROSITE" id="PS51186"/>
    </source>
</evidence>
<keyword evidence="3" id="KW-1185">Reference proteome</keyword>
<proteinExistence type="predicted"/>
<dbReference type="Pfam" id="PF00583">
    <property type="entry name" value="Acetyltransf_1"/>
    <property type="match status" value="1"/>
</dbReference>
<dbReference type="Gene3D" id="3.40.630.30">
    <property type="match status" value="1"/>
</dbReference>
<evidence type="ECO:0000313" key="2">
    <source>
        <dbReference type="EMBL" id="CZB21190.1"/>
    </source>
</evidence>
<reference evidence="3" key="1">
    <citation type="submission" date="2016-02" db="EMBL/GenBank/DDBJ databases">
        <authorList>
            <person name="liu f."/>
        </authorList>
    </citation>
    <scope>NUCLEOTIDE SEQUENCE [LARGE SCALE GENOMIC DNA]</scope>
</reference>
<dbReference type="PANTHER" id="PTHR43138">
    <property type="entry name" value="ACETYLTRANSFERASE, GNAT FAMILY"/>
    <property type="match status" value="1"/>
</dbReference>
<sequence length="165" mass="17935">MVRIRPLLLEDWPATWQMMEPVVRAGETLAFDPAMDSEAGYAVWVEAVLQAFVAVAADGQVLGTYHIKPNGPPLAAHVCNCGYVVAATARRRGVGSLMFSHSQDQALAFGFRAMQFNLVVSTNTAAVQAWQHNGMAIVGTLPGAFHHQRLGFVDAHVMFKLLKSD</sequence>
<dbReference type="CDD" id="cd04301">
    <property type="entry name" value="NAT_SF"/>
    <property type="match status" value="1"/>
</dbReference>
<dbReference type="InterPro" id="IPR016181">
    <property type="entry name" value="Acyl_CoA_acyltransferase"/>
</dbReference>
<dbReference type="SUPFAM" id="SSF55729">
    <property type="entry name" value="Acyl-CoA N-acyltransferases (Nat)"/>
    <property type="match status" value="1"/>
</dbReference>
<dbReference type="RefSeq" id="WP_074457802.1">
    <property type="nucleotide sequence ID" value="NZ_FITM01000150.1"/>
</dbReference>
<accession>A0A161KFR9</accession>
<protein>
    <recommendedName>
        <fullName evidence="1">N-acetyltransferase domain-containing protein</fullName>
    </recommendedName>
</protein>